<dbReference type="PANTHER" id="PTHR11260:SF615">
    <property type="entry name" value="GLUTATHIONE S-TRANSFERASE U17"/>
    <property type="match status" value="1"/>
</dbReference>
<dbReference type="InterPro" id="IPR004045">
    <property type="entry name" value="Glutathione_S-Trfase_N"/>
</dbReference>
<accession>A0ABD1H6N9</accession>
<dbReference type="CDD" id="cd03058">
    <property type="entry name" value="GST_N_Tau"/>
    <property type="match status" value="1"/>
</dbReference>
<dbReference type="PROSITE" id="PS50404">
    <property type="entry name" value="GST_NTER"/>
    <property type="match status" value="1"/>
</dbReference>
<dbReference type="Gene3D" id="3.40.30.10">
    <property type="entry name" value="Glutaredoxin"/>
    <property type="match status" value="1"/>
</dbReference>
<organism evidence="6 7">
    <name type="scientific">Salvia divinorum</name>
    <name type="common">Maria pastora</name>
    <name type="synonym">Diviner's sage</name>
    <dbReference type="NCBI Taxonomy" id="28513"/>
    <lineage>
        <taxon>Eukaryota</taxon>
        <taxon>Viridiplantae</taxon>
        <taxon>Streptophyta</taxon>
        <taxon>Embryophyta</taxon>
        <taxon>Tracheophyta</taxon>
        <taxon>Spermatophyta</taxon>
        <taxon>Magnoliopsida</taxon>
        <taxon>eudicotyledons</taxon>
        <taxon>Gunneridae</taxon>
        <taxon>Pentapetalae</taxon>
        <taxon>asterids</taxon>
        <taxon>lamiids</taxon>
        <taxon>Lamiales</taxon>
        <taxon>Lamiaceae</taxon>
        <taxon>Nepetoideae</taxon>
        <taxon>Mentheae</taxon>
        <taxon>Salviinae</taxon>
        <taxon>Salvia</taxon>
        <taxon>Salvia subgen. Calosphace</taxon>
    </lineage>
</organism>
<comment type="function">
    <text evidence="4">Is involved in the conjugation of reduced glutathione to a wide number of exogenous and endogenous hydrophobic electrophiles.</text>
</comment>
<reference evidence="6 7" key="1">
    <citation type="submission" date="2024-06" db="EMBL/GenBank/DDBJ databases">
        <title>A chromosome level genome sequence of Diviner's sage (Salvia divinorum).</title>
        <authorList>
            <person name="Ford S.A."/>
            <person name="Ro D.-K."/>
            <person name="Ness R.W."/>
            <person name="Phillips M.A."/>
        </authorList>
    </citation>
    <scope>NUCLEOTIDE SEQUENCE [LARGE SCALE GENOMIC DNA]</scope>
    <source>
        <strain evidence="6">SAF-2024a</strain>
        <tissue evidence="6">Leaf</tissue>
    </source>
</reference>
<protein>
    <recommendedName>
        <fullName evidence="4">Glutathione S-transferase</fullName>
        <ecNumber evidence="4">2.5.1.18</ecNumber>
    </recommendedName>
</protein>
<dbReference type="Pfam" id="PF02798">
    <property type="entry name" value="GST_N"/>
    <property type="match status" value="1"/>
</dbReference>
<dbReference type="InterPro" id="IPR045073">
    <property type="entry name" value="Omega/Tau-like"/>
</dbReference>
<evidence type="ECO:0000259" key="5">
    <source>
        <dbReference type="PROSITE" id="PS50404"/>
    </source>
</evidence>
<dbReference type="GO" id="GO:0004364">
    <property type="term" value="F:glutathione transferase activity"/>
    <property type="evidence" value="ECO:0007669"/>
    <property type="project" value="UniProtKB-UniRule"/>
</dbReference>
<dbReference type="Proteomes" id="UP001567538">
    <property type="component" value="Unassembled WGS sequence"/>
</dbReference>
<name>A0ABD1H6N9_SALDI</name>
<comment type="caution">
    <text evidence="6">The sequence shown here is derived from an EMBL/GenBank/DDBJ whole genome shotgun (WGS) entry which is preliminary data.</text>
</comment>
<dbReference type="FunFam" id="3.40.30.10:FF:000044">
    <property type="entry name" value="Glutathione S-transferase GSTU6"/>
    <property type="match status" value="1"/>
</dbReference>
<feature type="domain" description="GST N-terminal" evidence="5">
    <location>
        <begin position="4"/>
        <end position="78"/>
    </location>
</feature>
<proteinExistence type="inferred from homology"/>
<comment type="subcellular location">
    <subcellularLocation>
        <location evidence="4">Cytoplasm</location>
        <location evidence="4">Cytosol</location>
    </subcellularLocation>
</comment>
<comment type="catalytic activity">
    <reaction evidence="3 4">
        <text>RX + glutathione = an S-substituted glutathione + a halide anion + H(+)</text>
        <dbReference type="Rhea" id="RHEA:16437"/>
        <dbReference type="ChEBI" id="CHEBI:15378"/>
        <dbReference type="ChEBI" id="CHEBI:16042"/>
        <dbReference type="ChEBI" id="CHEBI:17792"/>
        <dbReference type="ChEBI" id="CHEBI:57925"/>
        <dbReference type="ChEBI" id="CHEBI:90779"/>
        <dbReference type="EC" id="2.5.1.18"/>
    </reaction>
</comment>
<dbReference type="AlphaFoldDB" id="A0ABD1H6N9"/>
<comment type="similarity">
    <text evidence="2">Belongs to the GST superfamily. Tau family.</text>
</comment>
<keyword evidence="1 4" id="KW-0808">Transferase</keyword>
<sequence length="78" mass="8757">MGSDQVQLLGASLSPYVLRCRIALNIKSVAYEFLEEIFGYKSDLLLKSNPVHKKIPVLIHVGRPICESLIIVEYIDQA</sequence>
<gene>
    <name evidence="6" type="primary">GSTU17</name>
    <name evidence="6" type="ORF">AAHA92_18857</name>
</gene>
<evidence type="ECO:0000313" key="7">
    <source>
        <dbReference type="Proteomes" id="UP001567538"/>
    </source>
</evidence>
<keyword evidence="7" id="KW-1185">Reference proteome</keyword>
<evidence type="ECO:0000256" key="1">
    <source>
        <dbReference type="ARBA" id="ARBA00022679"/>
    </source>
</evidence>
<evidence type="ECO:0000313" key="6">
    <source>
        <dbReference type="EMBL" id="KAL1550958.1"/>
    </source>
</evidence>
<dbReference type="EMBL" id="JBEAFC010000007">
    <property type="protein sequence ID" value="KAL1550958.1"/>
    <property type="molecule type" value="Genomic_DNA"/>
</dbReference>
<dbReference type="GO" id="GO:0005829">
    <property type="term" value="C:cytosol"/>
    <property type="evidence" value="ECO:0007669"/>
    <property type="project" value="UniProtKB-SubCell"/>
</dbReference>
<evidence type="ECO:0000256" key="3">
    <source>
        <dbReference type="ARBA" id="ARBA00047960"/>
    </source>
</evidence>
<evidence type="ECO:0000256" key="2">
    <source>
        <dbReference type="ARBA" id="ARBA00025743"/>
    </source>
</evidence>
<evidence type="ECO:0000256" key="4">
    <source>
        <dbReference type="RuleBase" id="RU369102"/>
    </source>
</evidence>
<keyword evidence="4" id="KW-0963">Cytoplasm</keyword>
<dbReference type="PANTHER" id="PTHR11260">
    <property type="entry name" value="GLUTATHIONE S-TRANSFERASE, GST, SUPERFAMILY, GST DOMAIN CONTAINING"/>
    <property type="match status" value="1"/>
</dbReference>
<dbReference type="InterPro" id="IPR036249">
    <property type="entry name" value="Thioredoxin-like_sf"/>
</dbReference>
<dbReference type="SUPFAM" id="SSF52833">
    <property type="entry name" value="Thioredoxin-like"/>
    <property type="match status" value="1"/>
</dbReference>
<dbReference type="EC" id="2.5.1.18" evidence="4"/>